<feature type="compositionally biased region" description="Basic and acidic residues" evidence="6">
    <location>
        <begin position="211"/>
        <end position="227"/>
    </location>
</feature>
<dbReference type="EMBL" id="JAUSWJ010000001">
    <property type="protein sequence ID" value="MDQ0516407.1"/>
    <property type="molecule type" value="Genomic_DNA"/>
</dbReference>
<dbReference type="Gene3D" id="3.55.30.10">
    <property type="entry name" value="Hsp33 domain"/>
    <property type="match status" value="1"/>
</dbReference>
<dbReference type="CDD" id="cd00498">
    <property type="entry name" value="Hsp33"/>
    <property type="match status" value="1"/>
</dbReference>
<evidence type="ECO:0000256" key="2">
    <source>
        <dbReference type="ARBA" id="ARBA00022833"/>
    </source>
</evidence>
<dbReference type="InterPro" id="IPR023212">
    <property type="entry name" value="Hsp33_helix_hairpin_bin_dom_sf"/>
</dbReference>
<dbReference type="PANTHER" id="PTHR30111:SF1">
    <property type="entry name" value="33 KDA CHAPERONIN"/>
    <property type="match status" value="1"/>
</dbReference>
<keyword evidence="3" id="KW-1015">Disulfide bond</keyword>
<dbReference type="Proteomes" id="UP001223743">
    <property type="component" value="Unassembled WGS sequence"/>
</dbReference>
<comment type="caution">
    <text evidence="7">The sequence shown here is derived from an EMBL/GenBank/DDBJ whole genome shotgun (WGS) entry which is preliminary data.</text>
</comment>
<evidence type="ECO:0000313" key="7">
    <source>
        <dbReference type="EMBL" id="MDQ0516407.1"/>
    </source>
</evidence>
<dbReference type="Gene3D" id="3.90.1280.10">
    <property type="entry name" value="HSP33 redox switch-like"/>
    <property type="match status" value="1"/>
</dbReference>
<dbReference type="InterPro" id="IPR016153">
    <property type="entry name" value="Heat_shock_Hsp33_N"/>
</dbReference>
<dbReference type="InterPro" id="IPR016154">
    <property type="entry name" value="Heat_shock_Hsp33_C"/>
</dbReference>
<name>A0ABU0M646_9HYPH</name>
<feature type="region of interest" description="Disordered" evidence="6">
    <location>
        <begin position="211"/>
        <end position="232"/>
    </location>
</feature>
<keyword evidence="1" id="KW-0963">Cytoplasm</keyword>
<dbReference type="SUPFAM" id="SSF64397">
    <property type="entry name" value="Hsp33 domain"/>
    <property type="match status" value="1"/>
</dbReference>
<keyword evidence="4" id="KW-0143">Chaperone</keyword>
<dbReference type="NCBIfam" id="NF002386">
    <property type="entry name" value="PRK01402.1"/>
    <property type="match status" value="1"/>
</dbReference>
<accession>A0ABU0M646</accession>
<gene>
    <name evidence="7" type="ORF">QO015_002020</name>
</gene>
<sequence>MSEVGNLGPRSVPPAGDDAVLPFEIEGLDVRGRVIQMGPALTSMLARHDYPLPVSKLLGEAIVLAVLLGSSLKIEGQFLLQTQTDGPVDMLVVDFRTPGRLRAYARFDAARVAEMASAGTLEPAALLGKGILGMTIDQGPHTSRYQGIVPLDGSSLEEVAHTYFAQSEQIPTRVRLAVAEMMTRDDGGAMAHSWRAGGLMVQFLPQSEERMRRRDLPGGDAPAHVDTDEGDEDDAWVEASSLVGTIEDHELIDPEVPAERLLYRLFHERGVRVFEASGVRDQCSCSRERIEGVLRSFSAEEITESIEDGAITVTCEFCGLRYVFDPAEFAA</sequence>
<keyword evidence="5" id="KW-0676">Redox-active center</keyword>
<dbReference type="PANTHER" id="PTHR30111">
    <property type="entry name" value="33 KDA CHAPERONIN"/>
    <property type="match status" value="1"/>
</dbReference>
<dbReference type="InterPro" id="IPR000397">
    <property type="entry name" value="Heat_shock_Hsp33"/>
</dbReference>
<evidence type="ECO:0000256" key="3">
    <source>
        <dbReference type="ARBA" id="ARBA00023157"/>
    </source>
</evidence>
<evidence type="ECO:0000256" key="5">
    <source>
        <dbReference type="ARBA" id="ARBA00023284"/>
    </source>
</evidence>
<dbReference type="Pfam" id="PF01430">
    <property type="entry name" value="HSP33"/>
    <property type="match status" value="1"/>
</dbReference>
<keyword evidence="8" id="KW-1185">Reference proteome</keyword>
<evidence type="ECO:0000313" key="8">
    <source>
        <dbReference type="Proteomes" id="UP001223743"/>
    </source>
</evidence>
<dbReference type="Gene3D" id="1.10.287.480">
    <property type="entry name" value="helix hairpin bin"/>
    <property type="match status" value="1"/>
</dbReference>
<dbReference type="SUPFAM" id="SSF118352">
    <property type="entry name" value="HSP33 redox switch-like"/>
    <property type="match status" value="1"/>
</dbReference>
<organism evidence="7 8">
    <name type="scientific">Kaistia geumhonensis</name>
    <dbReference type="NCBI Taxonomy" id="410839"/>
    <lineage>
        <taxon>Bacteria</taxon>
        <taxon>Pseudomonadati</taxon>
        <taxon>Pseudomonadota</taxon>
        <taxon>Alphaproteobacteria</taxon>
        <taxon>Hyphomicrobiales</taxon>
        <taxon>Kaistiaceae</taxon>
        <taxon>Kaistia</taxon>
    </lineage>
</organism>
<dbReference type="RefSeq" id="WP_266279643.1">
    <property type="nucleotide sequence ID" value="NZ_JAPKNF010000001.1"/>
</dbReference>
<evidence type="ECO:0000256" key="4">
    <source>
        <dbReference type="ARBA" id="ARBA00023186"/>
    </source>
</evidence>
<keyword evidence="2" id="KW-0862">Zinc</keyword>
<evidence type="ECO:0000256" key="1">
    <source>
        <dbReference type="ARBA" id="ARBA00022490"/>
    </source>
</evidence>
<dbReference type="PIRSF" id="PIRSF005261">
    <property type="entry name" value="Heat_shock_Hsp33"/>
    <property type="match status" value="1"/>
</dbReference>
<evidence type="ECO:0000256" key="6">
    <source>
        <dbReference type="SAM" id="MobiDB-lite"/>
    </source>
</evidence>
<protein>
    <submittedName>
        <fullName evidence="7">Molecular chaperone Hsp33</fullName>
    </submittedName>
</protein>
<reference evidence="7 8" key="1">
    <citation type="submission" date="2023-07" db="EMBL/GenBank/DDBJ databases">
        <title>Genomic Encyclopedia of Type Strains, Phase IV (KMG-IV): sequencing the most valuable type-strain genomes for metagenomic binning, comparative biology and taxonomic classification.</title>
        <authorList>
            <person name="Goeker M."/>
        </authorList>
    </citation>
    <scope>NUCLEOTIDE SEQUENCE [LARGE SCALE GENOMIC DNA]</scope>
    <source>
        <strain evidence="7 8">B1-1</strain>
    </source>
</reference>
<proteinExistence type="predicted"/>